<sequence>MKGANSADRLLTVDEAAGRLGTGVRFIRRLISERRIEYVKLGKHVRIADSVLTAYVAVRTVAPVRTRRVGYGTAA</sequence>
<dbReference type="InterPro" id="IPR041657">
    <property type="entry name" value="HTH_17"/>
</dbReference>
<dbReference type="InterPro" id="IPR010093">
    <property type="entry name" value="SinI_DNA-bd"/>
</dbReference>
<proteinExistence type="predicted"/>
<dbReference type="EMBL" id="JBBKAM010000002">
    <property type="protein sequence ID" value="MEJ8643284.1"/>
    <property type="molecule type" value="Genomic_DNA"/>
</dbReference>
<keyword evidence="3" id="KW-1185">Reference proteome</keyword>
<gene>
    <name evidence="2" type="ORF">WKI68_21665</name>
</gene>
<dbReference type="Pfam" id="PF12728">
    <property type="entry name" value="HTH_17"/>
    <property type="match status" value="1"/>
</dbReference>
<comment type="caution">
    <text evidence="2">The sequence shown here is derived from an EMBL/GenBank/DDBJ whole genome shotgun (WGS) entry which is preliminary data.</text>
</comment>
<keyword evidence="2" id="KW-0238">DNA-binding</keyword>
<dbReference type="Proteomes" id="UP001382904">
    <property type="component" value="Unassembled WGS sequence"/>
</dbReference>
<name>A0ABU8U7K2_9ACTN</name>
<accession>A0ABU8U7K2</accession>
<dbReference type="GO" id="GO:0003677">
    <property type="term" value="F:DNA binding"/>
    <property type="evidence" value="ECO:0007669"/>
    <property type="project" value="UniProtKB-KW"/>
</dbReference>
<feature type="domain" description="Helix-turn-helix" evidence="1">
    <location>
        <begin position="10"/>
        <end position="56"/>
    </location>
</feature>
<evidence type="ECO:0000259" key="1">
    <source>
        <dbReference type="Pfam" id="PF12728"/>
    </source>
</evidence>
<organism evidence="2 3">
    <name type="scientific">Streptomyces caledonius</name>
    <dbReference type="NCBI Taxonomy" id="3134107"/>
    <lineage>
        <taxon>Bacteria</taxon>
        <taxon>Bacillati</taxon>
        <taxon>Actinomycetota</taxon>
        <taxon>Actinomycetes</taxon>
        <taxon>Kitasatosporales</taxon>
        <taxon>Streptomycetaceae</taxon>
        <taxon>Streptomyces</taxon>
    </lineage>
</organism>
<protein>
    <submittedName>
        <fullName evidence="2">Excisionase family DNA-binding protein</fullName>
    </submittedName>
</protein>
<reference evidence="2 3" key="1">
    <citation type="submission" date="2024-03" db="EMBL/GenBank/DDBJ databases">
        <title>Novel Streptomyces species of biotechnological and ecological value are a feature of Machair soil.</title>
        <authorList>
            <person name="Prole J.R."/>
            <person name="Goodfellow M."/>
            <person name="Allenby N."/>
            <person name="Ward A.C."/>
        </authorList>
    </citation>
    <scope>NUCLEOTIDE SEQUENCE [LARGE SCALE GENOMIC DNA]</scope>
    <source>
        <strain evidence="2 3">MS1.HAVA.3</strain>
    </source>
</reference>
<evidence type="ECO:0000313" key="2">
    <source>
        <dbReference type="EMBL" id="MEJ8643284.1"/>
    </source>
</evidence>
<evidence type="ECO:0000313" key="3">
    <source>
        <dbReference type="Proteomes" id="UP001382904"/>
    </source>
</evidence>
<dbReference type="NCBIfam" id="TIGR01764">
    <property type="entry name" value="excise"/>
    <property type="match status" value="1"/>
</dbReference>